<protein>
    <submittedName>
        <fullName evidence="1">Uncharacterized protein</fullName>
    </submittedName>
</protein>
<reference evidence="1 2" key="1">
    <citation type="journal article" date="2018" name="BMC Genomics">
        <title>Comparative genome analyses reveal sequence features reflecting distinct modes of host-adaptation between dicot and monocot powdery mildew.</title>
        <authorList>
            <person name="Wu Y."/>
            <person name="Ma X."/>
            <person name="Pan Z."/>
            <person name="Kale S.D."/>
            <person name="Song Y."/>
            <person name="King H."/>
            <person name="Zhang Q."/>
            <person name="Presley C."/>
            <person name="Deng X."/>
            <person name="Wei C.I."/>
            <person name="Xiao S."/>
        </authorList>
    </citation>
    <scope>NUCLEOTIDE SEQUENCE [LARGE SCALE GENOMIC DNA]</scope>
    <source>
        <strain evidence="1">UCSC1</strain>
    </source>
</reference>
<sequence length="183" mass="21013">KSSTWATRHTKRTLLPPERTTKSFAQDYQIDCRRFSAVTDDQRVTLTNQALGARFRPQEKVGIMSNNPEQRRVAWKLGRVGMKRLPRLDLCNTGHHEGARTRDISRQLHLTRVLPKLSKSDDFAETEITDLKLGLRLGDRFYPLDMMHCPSGRQVGAIPSMSHALVGMTKRKNKKQPKKRKIP</sequence>
<proteinExistence type="predicted"/>
<name>A0A420J4I1_9PEZI</name>
<feature type="non-terminal residue" evidence="1">
    <location>
        <position position="1"/>
    </location>
</feature>
<organism evidence="1 2">
    <name type="scientific">Golovinomyces cichoracearum</name>
    <dbReference type="NCBI Taxonomy" id="62708"/>
    <lineage>
        <taxon>Eukaryota</taxon>
        <taxon>Fungi</taxon>
        <taxon>Dikarya</taxon>
        <taxon>Ascomycota</taxon>
        <taxon>Pezizomycotina</taxon>
        <taxon>Leotiomycetes</taxon>
        <taxon>Erysiphales</taxon>
        <taxon>Erysiphaceae</taxon>
        <taxon>Golovinomyces</taxon>
    </lineage>
</organism>
<dbReference type="Proteomes" id="UP000285405">
    <property type="component" value="Unassembled WGS sequence"/>
</dbReference>
<dbReference type="EMBL" id="MCBR01002342">
    <property type="protein sequence ID" value="RKF81675.1"/>
    <property type="molecule type" value="Genomic_DNA"/>
</dbReference>
<gene>
    <name evidence="1" type="ORF">GcC1_023044</name>
</gene>
<evidence type="ECO:0000313" key="2">
    <source>
        <dbReference type="Proteomes" id="UP000285405"/>
    </source>
</evidence>
<accession>A0A420J4I1</accession>
<evidence type="ECO:0000313" key="1">
    <source>
        <dbReference type="EMBL" id="RKF81675.1"/>
    </source>
</evidence>
<dbReference type="AlphaFoldDB" id="A0A420J4I1"/>
<comment type="caution">
    <text evidence="1">The sequence shown here is derived from an EMBL/GenBank/DDBJ whole genome shotgun (WGS) entry which is preliminary data.</text>
</comment>